<evidence type="ECO:0000313" key="4">
    <source>
        <dbReference type="Proteomes" id="UP000078240"/>
    </source>
</evidence>
<feature type="region of interest" description="Disordered" evidence="1">
    <location>
        <begin position="56"/>
        <end position="84"/>
    </location>
</feature>
<feature type="compositionally biased region" description="Polar residues" evidence="1">
    <location>
        <begin position="67"/>
        <end position="77"/>
    </location>
</feature>
<comment type="caution">
    <text evidence="2">The sequence shown here is derived from an EMBL/GenBank/DDBJ whole genome shotgun (WGS) entry which is preliminary data.</text>
</comment>
<sequence length="84" mass="9307">MSSAEGMRDAPEANACRGWWHRSLTSVLKVLQQRKASKHASTQIATGCQWGYIAVTDPARRRRGRQSKTAGQRTSESGRGRHGQ</sequence>
<proteinExistence type="predicted"/>
<dbReference type="EMBL" id="LSBI01000004">
    <property type="protein sequence ID" value="OAQ90966.1"/>
    <property type="molecule type" value="Genomic_DNA"/>
</dbReference>
<evidence type="ECO:0000256" key="1">
    <source>
        <dbReference type="SAM" id="MobiDB-lite"/>
    </source>
</evidence>
<dbReference type="Proteomes" id="UP000078240">
    <property type="component" value="Unassembled WGS sequence"/>
</dbReference>
<accession>A0A179H1Q7</accession>
<protein>
    <submittedName>
        <fullName evidence="2">Uncharacterized protein</fullName>
    </submittedName>
</protein>
<dbReference type="Proteomes" id="UP000078340">
    <property type="component" value="Unassembled WGS sequence"/>
</dbReference>
<organism evidence="2 4">
    <name type="scientific">Purpureocillium lilacinum</name>
    <name type="common">Paecilomyces lilacinus</name>
    <dbReference type="NCBI Taxonomy" id="33203"/>
    <lineage>
        <taxon>Eukaryota</taxon>
        <taxon>Fungi</taxon>
        <taxon>Dikarya</taxon>
        <taxon>Ascomycota</taxon>
        <taxon>Pezizomycotina</taxon>
        <taxon>Sordariomycetes</taxon>
        <taxon>Hypocreomycetidae</taxon>
        <taxon>Hypocreales</taxon>
        <taxon>Ophiocordycipitaceae</taxon>
        <taxon>Purpureocillium</taxon>
    </lineage>
</organism>
<dbReference type="EMBL" id="LSBH01000002">
    <property type="protein sequence ID" value="OAQ84175.1"/>
    <property type="molecule type" value="Genomic_DNA"/>
</dbReference>
<evidence type="ECO:0000313" key="3">
    <source>
        <dbReference type="EMBL" id="OAQ90966.1"/>
    </source>
</evidence>
<reference evidence="2 4" key="1">
    <citation type="submission" date="2016-01" db="EMBL/GenBank/DDBJ databases">
        <title>Biosynthesis of antibiotic leucinostatins and their inhibition on Phytophthora in bio-control Purpureocillium lilacinum.</title>
        <authorList>
            <person name="Wang G."/>
            <person name="Liu Z."/>
            <person name="Lin R."/>
            <person name="Li E."/>
            <person name="Mao Z."/>
            <person name="Ling J."/>
            <person name="Yin W."/>
            <person name="Xie B."/>
        </authorList>
    </citation>
    <scope>NUCLEOTIDE SEQUENCE [LARGE SCALE GENOMIC DNA]</scope>
    <source>
        <strain evidence="2">PLBJ-1</strain>
        <strain evidence="3">PLFJ-1</strain>
    </source>
</reference>
<dbReference type="AlphaFoldDB" id="A0A179H1Q7"/>
<name>A0A179H1Q7_PURLI</name>
<evidence type="ECO:0000313" key="2">
    <source>
        <dbReference type="EMBL" id="OAQ84175.1"/>
    </source>
</evidence>
<gene>
    <name evidence="2" type="ORF">VFPBJ_02943</name>
    <name evidence="3" type="ORF">VFPFJ_05125</name>
</gene>